<feature type="coiled-coil region" evidence="1">
    <location>
        <begin position="70"/>
        <end position="130"/>
    </location>
</feature>
<reference evidence="3 4" key="1">
    <citation type="submission" date="2021-07" db="EMBL/GenBank/DDBJ databases">
        <title>Novel Helicobacter sp. Isolated from a dog.</title>
        <authorList>
            <person name="Rimbara E."/>
            <person name="Suzuki M."/>
        </authorList>
    </citation>
    <scope>NUCLEOTIDE SEQUENCE [LARGE SCALE GENOMIC DNA]</scope>
    <source>
        <strain evidence="4">NHP19-003</strain>
    </source>
</reference>
<accession>A0ABN6I267</accession>
<evidence type="ECO:0008006" key="5">
    <source>
        <dbReference type="Google" id="ProtNLM"/>
    </source>
</evidence>
<protein>
    <recommendedName>
        <fullName evidence="5">Chromosome partition protein Smc</fullName>
    </recommendedName>
</protein>
<keyword evidence="4" id="KW-1185">Reference proteome</keyword>
<dbReference type="Proteomes" id="UP000826775">
    <property type="component" value="Chromosome"/>
</dbReference>
<evidence type="ECO:0000256" key="1">
    <source>
        <dbReference type="SAM" id="Coils"/>
    </source>
</evidence>
<keyword evidence="1" id="KW-0175">Coiled coil</keyword>
<gene>
    <name evidence="3" type="ORF">NHP190003_09520</name>
</gene>
<organism evidence="3 4">
    <name type="scientific">Helicobacter gastrocanis</name>
    <dbReference type="NCBI Taxonomy" id="2849641"/>
    <lineage>
        <taxon>Bacteria</taxon>
        <taxon>Pseudomonadati</taxon>
        <taxon>Campylobacterota</taxon>
        <taxon>Epsilonproteobacteria</taxon>
        <taxon>Campylobacterales</taxon>
        <taxon>Helicobacteraceae</taxon>
        <taxon>Helicobacter</taxon>
    </lineage>
</organism>
<evidence type="ECO:0000313" key="3">
    <source>
        <dbReference type="EMBL" id="BCZ17670.1"/>
    </source>
</evidence>
<dbReference type="RefSeq" id="WP_221278991.1">
    <property type="nucleotide sequence ID" value="NZ_AP024814.1"/>
</dbReference>
<feature type="region of interest" description="Disordered" evidence="2">
    <location>
        <begin position="176"/>
        <end position="198"/>
    </location>
</feature>
<dbReference type="EMBL" id="AP024814">
    <property type="protein sequence ID" value="BCZ17670.1"/>
    <property type="molecule type" value="Genomic_DNA"/>
</dbReference>
<name>A0ABN6I267_9HELI</name>
<feature type="compositionally biased region" description="Basic and acidic residues" evidence="2">
    <location>
        <begin position="180"/>
        <end position="198"/>
    </location>
</feature>
<sequence>MPETQRLQAILEKALGDIKEVLASSFEAHFNALLEKEKLQIEKQFATRLQEKDKKIANQQKALFDTTTKLKAVKTELGQLKQQQNNEKQRSESPKVAGLKAAIENQQRCIDRLKARLKQAGLEGEGAEVEETNAPNLLELQERIAHLEQTIKAQNYHIQSQRNLILGYQEQFENTSLPWDTKESLKDGLEEGAKEDKS</sequence>
<evidence type="ECO:0000256" key="2">
    <source>
        <dbReference type="SAM" id="MobiDB-lite"/>
    </source>
</evidence>
<evidence type="ECO:0000313" key="4">
    <source>
        <dbReference type="Proteomes" id="UP000826775"/>
    </source>
</evidence>
<proteinExistence type="predicted"/>